<keyword evidence="3" id="KW-1185">Reference proteome</keyword>
<organism evidence="2 3">
    <name type="scientific">Rubus argutus</name>
    <name type="common">Southern blackberry</name>
    <dbReference type="NCBI Taxonomy" id="59490"/>
    <lineage>
        <taxon>Eukaryota</taxon>
        <taxon>Viridiplantae</taxon>
        <taxon>Streptophyta</taxon>
        <taxon>Embryophyta</taxon>
        <taxon>Tracheophyta</taxon>
        <taxon>Spermatophyta</taxon>
        <taxon>Magnoliopsida</taxon>
        <taxon>eudicotyledons</taxon>
        <taxon>Gunneridae</taxon>
        <taxon>Pentapetalae</taxon>
        <taxon>rosids</taxon>
        <taxon>fabids</taxon>
        <taxon>Rosales</taxon>
        <taxon>Rosaceae</taxon>
        <taxon>Rosoideae</taxon>
        <taxon>Rosoideae incertae sedis</taxon>
        <taxon>Rubus</taxon>
    </lineage>
</organism>
<comment type="caution">
    <text evidence="2">The sequence shown here is derived from an EMBL/GenBank/DDBJ whole genome shotgun (WGS) entry which is preliminary data.</text>
</comment>
<feature type="compositionally biased region" description="Low complexity" evidence="1">
    <location>
        <begin position="401"/>
        <end position="419"/>
    </location>
</feature>
<sequence>MEEVNNEGGQPKINTMVLLNSMSVKKKWLENLSPTTPRHLEVVVDMYVHLSGDITILSSMVDAGAIVEMDEEIMPFMNSHSQTLEEAEIPAAHLTVSIWAGKLLGRKFDLYTALVLSKHGDGLSLGGRIFVFKGEDVAESDQEVIVVSKDNDDMGGDAAKSESNEKKEDPAEEDARMARTRGVQKVQATNKRDKELRFRSGQSNQAAVDELWEEFTEMARIHGKQEGNAESTNQVTPTVKMTRASSAFLTYKTIAGIIPRPISLPLNHHRAYQLSVHHNSPSSSQSSCCPCLTIPLALCPSTKLIPKHRAQFAKATMKPISIFNDSSSFAQINQTCQVPNTNHHHIQNHAFSASLTSPSSNHHGLPKPAHNSNLQFHSHIFNSSPQNSYSAINPCTHPHRTTMASPCSPSTTSSSQVTHPCRHKPHRSILQFMAGLDLQPRPLWSHQGHHRHRTI</sequence>
<protein>
    <submittedName>
        <fullName evidence="2">Uncharacterized protein</fullName>
    </submittedName>
</protein>
<reference evidence="2 3" key="1">
    <citation type="journal article" date="2023" name="G3 (Bethesda)">
        <title>A chromosome-length genome assembly and annotation of blackberry (Rubus argutus, cv. 'Hillquist').</title>
        <authorList>
            <person name="Bruna T."/>
            <person name="Aryal R."/>
            <person name="Dudchenko O."/>
            <person name="Sargent D.J."/>
            <person name="Mead D."/>
            <person name="Buti M."/>
            <person name="Cavallini A."/>
            <person name="Hytonen T."/>
            <person name="Andres J."/>
            <person name="Pham M."/>
            <person name="Weisz D."/>
            <person name="Mascagni F."/>
            <person name="Usai G."/>
            <person name="Natali L."/>
            <person name="Bassil N."/>
            <person name="Fernandez G.E."/>
            <person name="Lomsadze A."/>
            <person name="Armour M."/>
            <person name="Olukolu B."/>
            <person name="Poorten T."/>
            <person name="Britton C."/>
            <person name="Davik J."/>
            <person name="Ashrafi H."/>
            <person name="Aiden E.L."/>
            <person name="Borodovsky M."/>
            <person name="Worthington M."/>
        </authorList>
    </citation>
    <scope>NUCLEOTIDE SEQUENCE [LARGE SCALE GENOMIC DNA]</scope>
    <source>
        <strain evidence="2">PI 553951</strain>
    </source>
</reference>
<feature type="region of interest" description="Disordered" evidence="1">
    <location>
        <begin position="401"/>
        <end position="422"/>
    </location>
</feature>
<dbReference type="EMBL" id="JBEDUW010000001">
    <property type="protein sequence ID" value="KAK9951066.1"/>
    <property type="molecule type" value="Genomic_DNA"/>
</dbReference>
<gene>
    <name evidence="2" type="ORF">M0R45_006528</name>
</gene>
<feature type="region of interest" description="Disordered" evidence="1">
    <location>
        <begin position="149"/>
        <end position="192"/>
    </location>
</feature>
<proteinExistence type="predicted"/>
<dbReference type="Proteomes" id="UP001457282">
    <property type="component" value="Unassembled WGS sequence"/>
</dbReference>
<accession>A0AAW1YQP9</accession>
<evidence type="ECO:0000256" key="1">
    <source>
        <dbReference type="SAM" id="MobiDB-lite"/>
    </source>
</evidence>
<feature type="compositionally biased region" description="Basic and acidic residues" evidence="1">
    <location>
        <begin position="159"/>
        <end position="177"/>
    </location>
</feature>
<name>A0AAW1YQP9_RUBAR</name>
<evidence type="ECO:0000313" key="3">
    <source>
        <dbReference type="Proteomes" id="UP001457282"/>
    </source>
</evidence>
<dbReference type="AlphaFoldDB" id="A0AAW1YQP9"/>
<evidence type="ECO:0000313" key="2">
    <source>
        <dbReference type="EMBL" id="KAK9951066.1"/>
    </source>
</evidence>